<dbReference type="EMBL" id="MZ334504">
    <property type="protein sequence ID" value="UBF20596.1"/>
    <property type="molecule type" value="Genomic_DNA"/>
</dbReference>
<feature type="compositionally biased region" description="Acidic residues" evidence="1">
    <location>
        <begin position="189"/>
        <end position="212"/>
    </location>
</feature>
<protein>
    <submittedName>
        <fullName evidence="2">Uncharacterized protein</fullName>
    </submittedName>
</protein>
<evidence type="ECO:0000256" key="1">
    <source>
        <dbReference type="SAM" id="MobiDB-lite"/>
    </source>
</evidence>
<name>A0AAE8XU16_9CAUD</name>
<reference evidence="2" key="1">
    <citation type="submission" date="2021-05" db="EMBL/GenBank/DDBJ databases">
        <title>Diversity, taxonomy and evolution of archaeal viruses of the class Caudoviricetes.</title>
        <authorList>
            <person name="Liu Y."/>
            <person name="Demina T.A."/>
            <person name="Roux S."/>
            <person name="Aiewsakun P."/>
            <person name="Kazlauskas D."/>
            <person name="Simmonds P."/>
            <person name="Prangishvili D."/>
            <person name="Oksanen H.M."/>
            <person name="Krupovic M."/>
        </authorList>
    </citation>
    <scope>NUCLEOTIDE SEQUENCE</scope>
    <source>
        <strain evidence="2">HCTV-11/20</strain>
    </source>
</reference>
<feature type="region of interest" description="Disordered" evidence="1">
    <location>
        <begin position="184"/>
        <end position="212"/>
    </location>
</feature>
<sequence>MASVELPNRAKPEALHTLCRHLHSVSGSDKTDLYDELEIDQRQIRASISYGAKLGFLTVEDDHIQNTDRGSGISYSENIEDKPVQMAFREAIEYYEPYRDTLLRIHAGNLVDPVNGNPAIKQSVFIEKAEASTGGEHSDREINLLIKTAQAAGLGEFVTGRKGFETRLEVSDDYGEFIESLAEEYPTPEPEETVEEESTEVDDGTESDDVSAEVDEMTLKADGAGEKLKLKVEYDVTDKSENQIASLVKHIRSTD</sequence>
<evidence type="ECO:0000313" key="2">
    <source>
        <dbReference type="EMBL" id="UBF20596.1"/>
    </source>
</evidence>
<organism evidence="2 3">
    <name type="scientific">Haloarcula phage HCTV-11</name>
    <dbReference type="NCBI Taxonomy" id="2877978"/>
    <lineage>
        <taxon>Viruses</taxon>
        <taxon>Duplodnaviria</taxon>
        <taxon>Heunggongvirae</taxon>
        <taxon>Uroviricota</taxon>
        <taxon>Caudoviricetes</taxon>
        <taxon>Thumleimavirales</taxon>
        <taxon>Hafunaviridae</taxon>
        <taxon>Haloferacalesvirus</taxon>
        <taxon>Haloferacalesvirus hv5</taxon>
    </lineage>
</organism>
<proteinExistence type="predicted"/>
<accession>A0AAE8XU16</accession>
<dbReference type="Proteomes" id="UP000827823">
    <property type="component" value="Segment"/>
</dbReference>
<evidence type="ECO:0000313" key="3">
    <source>
        <dbReference type="Proteomes" id="UP000827823"/>
    </source>
</evidence>
<gene>
    <name evidence="2" type="ORF">HCTV-11_gp39</name>
</gene>